<dbReference type="AlphaFoldDB" id="A0A0G0Q232"/>
<comment type="similarity">
    <text evidence="2">Belongs to the phosphohexose mutase family.</text>
</comment>
<evidence type="ECO:0000256" key="1">
    <source>
        <dbReference type="ARBA" id="ARBA00001946"/>
    </source>
</evidence>
<sequence length="449" mass="49081">MKKLFGTDGIRGIVNEANMNVELALRFGQSLVVYCQKNNIAPIIFISRDTRGSGPMLEMAVSAGIMSLGGKAVSSGIIPTPGLAFMVKQMGVGMGLMVSASHNDYSYNGFKLFKNDGTKMNEQEEEELENIILNDEFDFSTGKEFVNSDLEIVDVQPIKEYAEFLIKALPEKVGENFKIVLDCANGATAEVAPIVFEQIGADIVTIADCPDGKNINDDCGSQYTANLSRKVVEEGAHLGLAFDGDGDRMIAVAEDGSVLTGDQLLYIYAQLLLELEHFTNKIVVSTVMSNINFINNLKKLGIEHVVTEVGDRAVFQAMQEREAVIGGEESGHIIFSKHQTTGDGILSGLMLVWAMKIFGKSLSEMSNQFSLAPKVLVNVPVKEKTSLDLIPEIVEEIRQAEEVLQETGRILVRYSGTENLCRIMVEGENETQINKIAEAIALIVNEKLN</sequence>
<organism evidence="11 12">
    <name type="scientific">Candidatus Falkowbacteria bacterium GW2011_GWF2_39_8</name>
    <dbReference type="NCBI Taxonomy" id="1618642"/>
    <lineage>
        <taxon>Bacteria</taxon>
        <taxon>Candidatus Falkowiibacteriota</taxon>
    </lineage>
</organism>
<dbReference type="PRINTS" id="PR00509">
    <property type="entry name" value="PGMPMM"/>
</dbReference>
<keyword evidence="6" id="KW-0413">Isomerase</keyword>
<dbReference type="FunFam" id="3.30.310.50:FF:000001">
    <property type="entry name" value="Phosphoglucosamine mutase"/>
    <property type="match status" value="1"/>
</dbReference>
<proteinExistence type="inferred from homology"/>
<dbReference type="EMBL" id="LBXO01000061">
    <property type="protein sequence ID" value="KKR31426.1"/>
    <property type="molecule type" value="Genomic_DNA"/>
</dbReference>
<dbReference type="NCBIfam" id="TIGR01455">
    <property type="entry name" value="glmM"/>
    <property type="match status" value="1"/>
</dbReference>
<dbReference type="PATRIC" id="fig|1618642.3.peg.947"/>
<dbReference type="InterPro" id="IPR006352">
    <property type="entry name" value="GlmM_bact"/>
</dbReference>
<dbReference type="GO" id="GO:0004615">
    <property type="term" value="F:phosphomannomutase activity"/>
    <property type="evidence" value="ECO:0007669"/>
    <property type="project" value="TreeGrafter"/>
</dbReference>
<name>A0A0G0Q232_9BACT</name>
<dbReference type="InterPro" id="IPR036900">
    <property type="entry name" value="A-D-PHexomutase_C_sf"/>
</dbReference>
<evidence type="ECO:0000259" key="7">
    <source>
        <dbReference type="Pfam" id="PF00408"/>
    </source>
</evidence>
<evidence type="ECO:0000256" key="5">
    <source>
        <dbReference type="ARBA" id="ARBA00022842"/>
    </source>
</evidence>
<evidence type="ECO:0000313" key="12">
    <source>
        <dbReference type="Proteomes" id="UP000034137"/>
    </source>
</evidence>
<dbReference type="GO" id="GO:0008966">
    <property type="term" value="F:phosphoglucosamine mutase activity"/>
    <property type="evidence" value="ECO:0007669"/>
    <property type="project" value="InterPro"/>
</dbReference>
<dbReference type="FunFam" id="3.40.120.10:FF:000001">
    <property type="entry name" value="Phosphoglucosamine mutase"/>
    <property type="match status" value="1"/>
</dbReference>
<dbReference type="Pfam" id="PF02878">
    <property type="entry name" value="PGM_PMM_I"/>
    <property type="match status" value="1"/>
</dbReference>
<dbReference type="Pfam" id="PF02879">
    <property type="entry name" value="PGM_PMM_II"/>
    <property type="match status" value="1"/>
</dbReference>
<dbReference type="SUPFAM" id="SSF53738">
    <property type="entry name" value="Phosphoglucomutase, first 3 domains"/>
    <property type="match status" value="3"/>
</dbReference>
<dbReference type="SUPFAM" id="SSF55957">
    <property type="entry name" value="Phosphoglucomutase, C-terminal domain"/>
    <property type="match status" value="1"/>
</dbReference>
<dbReference type="GO" id="GO:0000287">
    <property type="term" value="F:magnesium ion binding"/>
    <property type="evidence" value="ECO:0007669"/>
    <property type="project" value="InterPro"/>
</dbReference>
<comment type="cofactor">
    <cofactor evidence="1">
        <name>Mg(2+)</name>
        <dbReference type="ChEBI" id="CHEBI:18420"/>
    </cofactor>
</comment>
<dbReference type="GO" id="GO:0005829">
    <property type="term" value="C:cytosol"/>
    <property type="evidence" value="ECO:0007669"/>
    <property type="project" value="TreeGrafter"/>
</dbReference>
<dbReference type="Pfam" id="PF00408">
    <property type="entry name" value="PGM_PMM_IV"/>
    <property type="match status" value="1"/>
</dbReference>
<evidence type="ECO:0000256" key="3">
    <source>
        <dbReference type="ARBA" id="ARBA00022553"/>
    </source>
</evidence>
<comment type="caution">
    <text evidence="11">The sequence shown here is derived from an EMBL/GenBank/DDBJ whole genome shotgun (WGS) entry which is preliminary data.</text>
</comment>
<evidence type="ECO:0000256" key="6">
    <source>
        <dbReference type="ARBA" id="ARBA00023235"/>
    </source>
</evidence>
<dbReference type="FunFam" id="3.40.120.10:FF:000003">
    <property type="entry name" value="Phosphoglucosamine mutase"/>
    <property type="match status" value="1"/>
</dbReference>
<accession>A0A0G0Q232</accession>
<dbReference type="GO" id="GO:0006048">
    <property type="term" value="P:UDP-N-acetylglucosamine biosynthetic process"/>
    <property type="evidence" value="ECO:0007669"/>
    <property type="project" value="TreeGrafter"/>
</dbReference>
<keyword evidence="5" id="KW-0460">Magnesium</keyword>
<feature type="domain" description="Alpha-D-phosphohexomutase alpha/beta/alpha" evidence="9">
    <location>
        <begin position="160"/>
        <end position="256"/>
    </location>
</feature>
<evidence type="ECO:0000259" key="8">
    <source>
        <dbReference type="Pfam" id="PF02878"/>
    </source>
</evidence>
<feature type="domain" description="Alpha-D-phosphohexomutase C-terminal" evidence="7">
    <location>
        <begin position="376"/>
        <end position="441"/>
    </location>
</feature>
<keyword evidence="4" id="KW-0479">Metal-binding</keyword>
<dbReference type="Pfam" id="PF02880">
    <property type="entry name" value="PGM_PMM_III"/>
    <property type="match status" value="1"/>
</dbReference>
<protein>
    <submittedName>
        <fullName evidence="11">Phosphoglucosamine mutase</fullName>
    </submittedName>
</protein>
<feature type="domain" description="Alpha-D-phosphohexomutase alpha/beta/alpha" evidence="8">
    <location>
        <begin position="3"/>
        <end position="137"/>
    </location>
</feature>
<dbReference type="InterPro" id="IPR005845">
    <property type="entry name" value="A-D-PHexomutase_a/b/a-II"/>
</dbReference>
<dbReference type="InterPro" id="IPR005841">
    <property type="entry name" value="Alpha-D-phosphohexomutase_SF"/>
</dbReference>
<dbReference type="InterPro" id="IPR005844">
    <property type="entry name" value="A-D-PHexomutase_a/b/a-I"/>
</dbReference>
<evidence type="ECO:0000313" key="11">
    <source>
        <dbReference type="EMBL" id="KKR31426.1"/>
    </source>
</evidence>
<evidence type="ECO:0000259" key="10">
    <source>
        <dbReference type="Pfam" id="PF02880"/>
    </source>
</evidence>
<dbReference type="InterPro" id="IPR005846">
    <property type="entry name" value="A-D-PHexomutase_a/b/a-III"/>
</dbReference>
<dbReference type="InterPro" id="IPR050060">
    <property type="entry name" value="Phosphoglucosamine_mutase"/>
</dbReference>
<keyword evidence="3" id="KW-0597">Phosphoprotein</keyword>
<dbReference type="Gene3D" id="3.30.310.50">
    <property type="entry name" value="Alpha-D-phosphohexomutase, C-terminal domain"/>
    <property type="match status" value="1"/>
</dbReference>
<dbReference type="GO" id="GO:0005975">
    <property type="term" value="P:carbohydrate metabolic process"/>
    <property type="evidence" value="ECO:0007669"/>
    <property type="project" value="InterPro"/>
</dbReference>
<dbReference type="GO" id="GO:0009252">
    <property type="term" value="P:peptidoglycan biosynthetic process"/>
    <property type="evidence" value="ECO:0007669"/>
    <property type="project" value="TreeGrafter"/>
</dbReference>
<dbReference type="InterPro" id="IPR016055">
    <property type="entry name" value="A-D-PHexomutase_a/b/a-I/II/III"/>
</dbReference>
<dbReference type="Proteomes" id="UP000034137">
    <property type="component" value="Unassembled WGS sequence"/>
</dbReference>
<evidence type="ECO:0000256" key="2">
    <source>
        <dbReference type="ARBA" id="ARBA00010231"/>
    </source>
</evidence>
<gene>
    <name evidence="11" type="ORF">UT64_C0061G0008</name>
</gene>
<feature type="domain" description="Alpha-D-phosphohexomutase alpha/beta/alpha" evidence="10">
    <location>
        <begin position="260"/>
        <end position="367"/>
    </location>
</feature>
<reference evidence="11 12" key="1">
    <citation type="journal article" date="2015" name="Nature">
        <title>rRNA introns, odd ribosomes, and small enigmatic genomes across a large radiation of phyla.</title>
        <authorList>
            <person name="Brown C.T."/>
            <person name="Hug L.A."/>
            <person name="Thomas B.C."/>
            <person name="Sharon I."/>
            <person name="Castelle C.J."/>
            <person name="Singh A."/>
            <person name="Wilkins M.J."/>
            <person name="Williams K.H."/>
            <person name="Banfield J.F."/>
        </authorList>
    </citation>
    <scope>NUCLEOTIDE SEQUENCE [LARGE SCALE GENOMIC DNA]</scope>
</reference>
<dbReference type="PANTHER" id="PTHR42946:SF1">
    <property type="entry name" value="PHOSPHOGLUCOMUTASE (ALPHA-D-GLUCOSE-1,6-BISPHOSPHATE-DEPENDENT)"/>
    <property type="match status" value="1"/>
</dbReference>
<evidence type="ECO:0000256" key="4">
    <source>
        <dbReference type="ARBA" id="ARBA00022723"/>
    </source>
</evidence>
<dbReference type="PANTHER" id="PTHR42946">
    <property type="entry name" value="PHOSPHOHEXOSE MUTASE"/>
    <property type="match status" value="1"/>
</dbReference>
<dbReference type="InterPro" id="IPR005843">
    <property type="entry name" value="A-D-PHexomutase_C"/>
</dbReference>
<dbReference type="Gene3D" id="3.40.120.10">
    <property type="entry name" value="Alpha-D-Glucose-1,6-Bisphosphate, subunit A, domain 3"/>
    <property type="match status" value="3"/>
</dbReference>
<evidence type="ECO:0000259" key="9">
    <source>
        <dbReference type="Pfam" id="PF02879"/>
    </source>
</evidence>